<accession>A0A6J5N1I0</accession>
<proteinExistence type="predicted"/>
<name>A0A6J5N1I0_9CAUD</name>
<protein>
    <submittedName>
        <fullName evidence="1">Uncharacterized protein</fullName>
    </submittedName>
</protein>
<organism evidence="1">
    <name type="scientific">uncultured Caudovirales phage</name>
    <dbReference type="NCBI Taxonomy" id="2100421"/>
    <lineage>
        <taxon>Viruses</taxon>
        <taxon>Duplodnaviria</taxon>
        <taxon>Heunggongvirae</taxon>
        <taxon>Uroviricota</taxon>
        <taxon>Caudoviricetes</taxon>
        <taxon>Peduoviridae</taxon>
        <taxon>Maltschvirus</taxon>
        <taxon>Maltschvirus maltsch</taxon>
    </lineage>
</organism>
<dbReference type="EMBL" id="LR796562">
    <property type="protein sequence ID" value="CAB4152147.1"/>
    <property type="molecule type" value="Genomic_DNA"/>
</dbReference>
<sequence length="75" mass="8461">MGKSFEQEPSFRRRHTIEFESRRRARVARDIQAVVRGLPDAVRGVADISTYPAVPIAVVDDTELEHGFDSDGDYV</sequence>
<evidence type="ECO:0000313" key="1">
    <source>
        <dbReference type="EMBL" id="CAB4152147.1"/>
    </source>
</evidence>
<reference evidence="1" key="1">
    <citation type="submission" date="2020-04" db="EMBL/GenBank/DDBJ databases">
        <authorList>
            <person name="Chiriac C."/>
            <person name="Salcher M."/>
            <person name="Ghai R."/>
            <person name="Kavagutti S V."/>
        </authorList>
    </citation>
    <scope>NUCLEOTIDE SEQUENCE</scope>
</reference>
<gene>
    <name evidence="1" type="ORF">UFOVP585_55</name>
</gene>